<reference evidence="3" key="1">
    <citation type="journal article" date="2017" name="Nat. Microbiol.">
        <title>Global analysis of biosynthetic gene clusters reveals vast potential of secondary metabolite production in Penicillium species.</title>
        <authorList>
            <person name="Nielsen J.C."/>
            <person name="Grijseels S."/>
            <person name="Prigent S."/>
            <person name="Ji B."/>
            <person name="Dainat J."/>
            <person name="Nielsen K.F."/>
            <person name="Frisvad J.C."/>
            <person name="Workman M."/>
            <person name="Nielsen J."/>
        </authorList>
    </citation>
    <scope>NUCLEOTIDE SEQUENCE [LARGE SCALE GENOMIC DNA]</scope>
    <source>
        <strain evidence="3">IBT 31811</strain>
    </source>
</reference>
<evidence type="ECO:0000256" key="1">
    <source>
        <dbReference type="SAM" id="MobiDB-lite"/>
    </source>
</evidence>
<evidence type="ECO:0008006" key="4">
    <source>
        <dbReference type="Google" id="ProtNLM"/>
    </source>
</evidence>
<dbReference type="PANTHER" id="PTHR46192">
    <property type="entry name" value="BROAD-RANGE ACID PHOSPHATASE DET1"/>
    <property type="match status" value="1"/>
</dbReference>
<dbReference type="InterPro" id="IPR029033">
    <property type="entry name" value="His_PPase_superfam"/>
</dbReference>
<dbReference type="InterPro" id="IPR052765">
    <property type="entry name" value="PGM-Related"/>
</dbReference>
<name>A0A1V6Q8U2_9EURO</name>
<feature type="region of interest" description="Disordered" evidence="1">
    <location>
        <begin position="286"/>
        <end position="397"/>
    </location>
</feature>
<dbReference type="CDD" id="cd07067">
    <property type="entry name" value="HP_PGM_like"/>
    <property type="match status" value="1"/>
</dbReference>
<dbReference type="Proteomes" id="UP000191672">
    <property type="component" value="Unassembled WGS sequence"/>
</dbReference>
<evidence type="ECO:0000313" key="2">
    <source>
        <dbReference type="EMBL" id="OQD85644.1"/>
    </source>
</evidence>
<feature type="compositionally biased region" description="Basic residues" evidence="1">
    <location>
        <begin position="484"/>
        <end position="505"/>
    </location>
</feature>
<dbReference type="SUPFAM" id="SSF53254">
    <property type="entry name" value="Phosphoglycerate mutase-like"/>
    <property type="match status" value="1"/>
</dbReference>
<organism evidence="2 3">
    <name type="scientific">Penicillium antarcticum</name>
    <dbReference type="NCBI Taxonomy" id="416450"/>
    <lineage>
        <taxon>Eukaryota</taxon>
        <taxon>Fungi</taxon>
        <taxon>Dikarya</taxon>
        <taxon>Ascomycota</taxon>
        <taxon>Pezizomycotina</taxon>
        <taxon>Eurotiomycetes</taxon>
        <taxon>Eurotiomycetidae</taxon>
        <taxon>Eurotiales</taxon>
        <taxon>Aspergillaceae</taxon>
        <taxon>Penicillium</taxon>
    </lineage>
</organism>
<gene>
    <name evidence="2" type="ORF">PENANT_c009G06827</name>
</gene>
<feature type="region of interest" description="Disordered" evidence="1">
    <location>
        <begin position="409"/>
        <end position="566"/>
    </location>
</feature>
<feature type="compositionally biased region" description="Polar residues" evidence="1">
    <location>
        <begin position="557"/>
        <end position="566"/>
    </location>
</feature>
<dbReference type="STRING" id="416450.A0A1V6Q8U2"/>
<dbReference type="InterPro" id="IPR013078">
    <property type="entry name" value="His_Pase_superF_clade-1"/>
</dbReference>
<accession>A0A1V6Q8U2</accession>
<dbReference type="Pfam" id="PF00300">
    <property type="entry name" value="His_Phos_1"/>
    <property type="match status" value="1"/>
</dbReference>
<feature type="compositionally biased region" description="Polar residues" evidence="1">
    <location>
        <begin position="452"/>
        <end position="466"/>
    </location>
</feature>
<feature type="compositionally biased region" description="Acidic residues" evidence="1">
    <location>
        <begin position="470"/>
        <end position="479"/>
    </location>
</feature>
<dbReference type="SMART" id="SM00855">
    <property type="entry name" value="PGAM"/>
    <property type="match status" value="1"/>
</dbReference>
<feature type="compositionally biased region" description="Basic and acidic residues" evidence="1">
    <location>
        <begin position="286"/>
        <end position="301"/>
    </location>
</feature>
<comment type="caution">
    <text evidence="2">The sequence shown here is derived from an EMBL/GenBank/DDBJ whole genome shotgun (WGS) entry which is preliminary data.</text>
</comment>
<feature type="compositionally biased region" description="Low complexity" evidence="1">
    <location>
        <begin position="313"/>
        <end position="323"/>
    </location>
</feature>
<evidence type="ECO:0000313" key="3">
    <source>
        <dbReference type="Proteomes" id="UP000191672"/>
    </source>
</evidence>
<dbReference type="AlphaFoldDB" id="A0A1V6Q8U2"/>
<dbReference type="EMBL" id="MDYN01000009">
    <property type="protein sequence ID" value="OQD85644.1"/>
    <property type="molecule type" value="Genomic_DNA"/>
</dbReference>
<dbReference type="Gene3D" id="3.40.50.1240">
    <property type="entry name" value="Phosphoglycerate mutase-like"/>
    <property type="match status" value="1"/>
</dbReference>
<protein>
    <recommendedName>
        <fullName evidence="4">Phosphoglycerate mutase-like protein</fullName>
    </recommendedName>
</protein>
<sequence length="566" mass="63985">MGKPRMIILVRHAQSEGNKNRDIHQTIPDHRVKLTTEGHRQAQEAGQRLRHLLHPDDTLHFFTSPYRRTRETTEGILESLTSDTPSPSPFPRHTIKVYEEPRLREQDFGNFQPCSTEMERMWMERADYGHFFYRIPNGESAADAYDRVSGFNESLWRLFGEDDFANVCVLVTHGLMARVFLMKWYHWSVEYFEDLRNINHCEFVVLTHNPENGKYTLQNKLRTWSDLKKDRERENAAKGQIHVPTSLPAHVPIRRKWGGCPDGCTHGIYADGKQLLRANLLNSVRHGTDHSHSKHHDEHGHSFGSKLHKSVSIDEVVSSSEDSTIQNEITRKPSTRHTSNPGPGSDDGTGDNTKHYDSGSEARSAQPLHPKHHNQHGLNRNSEDHMYHPPAPSSSSSAHLKYALLHLGGRDGGGSMSGANSLAPSDDEGEDHDHRRHSASSSSNTSNLSHANQQHFQFPSQTQGPVPSQELEDDGDDEMSGSTKPRKPRPHHPPPHHHHHHHHHLSTSTQPEHRMANILGDGDESSNPSETQTPQPDSSTANHPDTLEMSLEEQQKQDQSIRGSVY</sequence>
<feature type="compositionally biased region" description="Polar residues" evidence="1">
    <location>
        <begin position="525"/>
        <end position="543"/>
    </location>
</feature>
<proteinExistence type="predicted"/>
<feature type="compositionally biased region" description="Low complexity" evidence="1">
    <location>
        <begin position="439"/>
        <end position="451"/>
    </location>
</feature>
<keyword evidence="3" id="KW-1185">Reference proteome</keyword>